<dbReference type="SUPFAM" id="SSF54001">
    <property type="entry name" value="Cysteine proteinases"/>
    <property type="match status" value="1"/>
</dbReference>
<evidence type="ECO:0000313" key="3">
    <source>
        <dbReference type="EMBL" id="QHT26492.1"/>
    </source>
</evidence>
<feature type="domain" description="Peptidase C1A papain C-terminal" evidence="2">
    <location>
        <begin position="43"/>
        <end position="254"/>
    </location>
</feature>
<dbReference type="AlphaFoldDB" id="A0A6C0ECM7"/>
<sequence>MNQKRNNKKPVKSEHKYLLKRGQDLDTDNFHLFSLKSLAGAKLPTSVDLRSNCPTVFDQGALGSCTANALASAYQFVQIKNKTKNFVPSRLFIYYNERMVEGTTKEDAGAELRTGINVMTRYGVCPETMWPYNINQFTVRPRNTCYNSGVLHKVTTSKRVGQTLSQLKQCLANGFPFVIGIAVFDSFESDAVSRTGIVPMPNTSTESLLGGHALLCVGYNDATGRFIVRNSWGTSWGDAGYCHIPYAYLTNASLAGDFWTISAVNDKRDPNVP</sequence>
<reference evidence="3" key="1">
    <citation type="journal article" date="2020" name="Nature">
        <title>Giant virus diversity and host interactions through global metagenomics.</title>
        <authorList>
            <person name="Schulz F."/>
            <person name="Roux S."/>
            <person name="Paez-Espino D."/>
            <person name="Jungbluth S."/>
            <person name="Walsh D.A."/>
            <person name="Denef V.J."/>
            <person name="McMahon K.D."/>
            <person name="Konstantinidis K.T."/>
            <person name="Eloe-Fadrosh E.A."/>
            <person name="Kyrpides N.C."/>
            <person name="Woyke T."/>
        </authorList>
    </citation>
    <scope>NUCLEOTIDE SEQUENCE</scope>
    <source>
        <strain evidence="3">GVMAG-M-3300023179-27</strain>
    </source>
</reference>
<protein>
    <recommendedName>
        <fullName evidence="2">Peptidase C1A papain C-terminal domain-containing protein</fullName>
    </recommendedName>
</protein>
<dbReference type="Gene3D" id="3.90.70.10">
    <property type="entry name" value="Cysteine proteinases"/>
    <property type="match status" value="1"/>
</dbReference>
<organism evidence="3">
    <name type="scientific">viral metagenome</name>
    <dbReference type="NCBI Taxonomy" id="1070528"/>
    <lineage>
        <taxon>unclassified sequences</taxon>
        <taxon>metagenomes</taxon>
        <taxon>organismal metagenomes</taxon>
    </lineage>
</organism>
<dbReference type="GO" id="GO:0006508">
    <property type="term" value="P:proteolysis"/>
    <property type="evidence" value="ECO:0007669"/>
    <property type="project" value="InterPro"/>
</dbReference>
<dbReference type="SMART" id="SM00645">
    <property type="entry name" value="Pept_C1"/>
    <property type="match status" value="1"/>
</dbReference>
<dbReference type="CDD" id="cd02619">
    <property type="entry name" value="Peptidase_C1"/>
    <property type="match status" value="1"/>
</dbReference>
<dbReference type="GO" id="GO:0008234">
    <property type="term" value="F:cysteine-type peptidase activity"/>
    <property type="evidence" value="ECO:0007669"/>
    <property type="project" value="InterPro"/>
</dbReference>
<evidence type="ECO:0000259" key="2">
    <source>
        <dbReference type="SMART" id="SM00645"/>
    </source>
</evidence>
<dbReference type="InterPro" id="IPR013128">
    <property type="entry name" value="Peptidase_C1A"/>
</dbReference>
<dbReference type="EMBL" id="MN739793">
    <property type="protein sequence ID" value="QHT26492.1"/>
    <property type="molecule type" value="Genomic_DNA"/>
</dbReference>
<dbReference type="Pfam" id="PF00112">
    <property type="entry name" value="Peptidase_C1"/>
    <property type="match status" value="1"/>
</dbReference>
<proteinExistence type="inferred from homology"/>
<dbReference type="InterPro" id="IPR038765">
    <property type="entry name" value="Papain-like_cys_pep_sf"/>
</dbReference>
<dbReference type="PANTHER" id="PTHR12411">
    <property type="entry name" value="CYSTEINE PROTEASE FAMILY C1-RELATED"/>
    <property type="match status" value="1"/>
</dbReference>
<accession>A0A6C0ECM7</accession>
<evidence type="ECO:0000256" key="1">
    <source>
        <dbReference type="ARBA" id="ARBA00008455"/>
    </source>
</evidence>
<dbReference type="InterPro" id="IPR000668">
    <property type="entry name" value="Peptidase_C1A_C"/>
</dbReference>
<name>A0A6C0ECM7_9ZZZZ</name>
<comment type="similarity">
    <text evidence="1">Belongs to the peptidase C1 family.</text>
</comment>